<proteinExistence type="predicted"/>
<dbReference type="EMBL" id="WKMC01000003">
    <property type="protein sequence ID" value="MRZ49968.1"/>
    <property type="molecule type" value="Genomic_DNA"/>
</dbReference>
<sequence length="125" mass="14747">MERGIIAISENGMVTMPTAPVWMTMEEIADMFMVFCYDIRTAVHAIYKNHELLEEETKRYIRQVDGTRYEVYSLEMVIALAFRLRGRECLIFRKFVIDRLNTSHSRKSLHLFFSLSPYNGRRADS</sequence>
<protein>
    <submittedName>
        <fullName evidence="1">Transporter</fullName>
    </submittedName>
</protein>
<evidence type="ECO:0000313" key="2">
    <source>
        <dbReference type="Proteomes" id="UP000441358"/>
    </source>
</evidence>
<reference evidence="1 2" key="1">
    <citation type="journal article" date="2019" name="Nat. Med.">
        <title>A library of human gut bacterial isolates paired with longitudinal multiomics data enables mechanistic microbiome research.</title>
        <authorList>
            <person name="Poyet M."/>
            <person name="Groussin M."/>
            <person name="Gibbons S.M."/>
            <person name="Avila-Pacheco J."/>
            <person name="Jiang X."/>
            <person name="Kearney S.M."/>
            <person name="Perrotta A.R."/>
            <person name="Berdy B."/>
            <person name="Zhao S."/>
            <person name="Lieberman T.D."/>
            <person name="Swanson P.K."/>
            <person name="Smith M."/>
            <person name="Roesemann S."/>
            <person name="Alexander J.E."/>
            <person name="Rich S.A."/>
            <person name="Livny J."/>
            <person name="Vlamakis H."/>
            <person name="Clish C."/>
            <person name="Bullock K."/>
            <person name="Deik A."/>
            <person name="Scott J."/>
            <person name="Pierce K.A."/>
            <person name="Xavier R.J."/>
            <person name="Alm E.J."/>
        </authorList>
    </citation>
    <scope>NUCLEOTIDE SEQUENCE [LARGE SCALE GENOMIC DNA]</scope>
    <source>
        <strain evidence="1 2">BIOML-A32</strain>
    </source>
</reference>
<dbReference type="PANTHER" id="PTHR35810">
    <property type="entry name" value="CYTOPLASMIC PROTEIN-RELATED"/>
    <property type="match status" value="1"/>
</dbReference>
<evidence type="ECO:0000313" key="1">
    <source>
        <dbReference type="EMBL" id="MRZ49968.1"/>
    </source>
</evidence>
<dbReference type="AlphaFoldDB" id="A0A7K0HIA5"/>
<name>A0A7K0HIA5_PARDI</name>
<dbReference type="Proteomes" id="UP000441358">
    <property type="component" value="Unassembled WGS sequence"/>
</dbReference>
<organism evidence="1 2">
    <name type="scientific">Parabacteroides distasonis</name>
    <dbReference type="NCBI Taxonomy" id="823"/>
    <lineage>
        <taxon>Bacteria</taxon>
        <taxon>Pseudomonadati</taxon>
        <taxon>Bacteroidota</taxon>
        <taxon>Bacteroidia</taxon>
        <taxon>Bacteroidales</taxon>
        <taxon>Tannerellaceae</taxon>
        <taxon>Parabacteroides</taxon>
    </lineage>
</organism>
<dbReference type="RefSeq" id="WP_117910956.1">
    <property type="nucleotide sequence ID" value="NZ_WKLZ01000005.1"/>
</dbReference>
<dbReference type="PANTHER" id="PTHR35810:SF1">
    <property type="entry name" value="CYTOPLASMIC PROTEIN"/>
    <property type="match status" value="1"/>
</dbReference>
<comment type="caution">
    <text evidence="1">The sequence shown here is derived from an EMBL/GenBank/DDBJ whole genome shotgun (WGS) entry which is preliminary data.</text>
</comment>
<gene>
    <name evidence="1" type="ORF">GKD66_06960</name>
</gene>
<accession>A0A7K0HIA5</accession>